<dbReference type="InterPro" id="IPR024752">
    <property type="entry name" value="Myb/SANT-like_dom"/>
</dbReference>
<keyword evidence="9 12" id="KW-0694">RNA-binding</keyword>
<dbReference type="PANTHER" id="PTHR22930">
    <property type="match status" value="1"/>
</dbReference>
<dbReference type="InterPro" id="IPR036236">
    <property type="entry name" value="Znf_C2H2_sf"/>
</dbReference>
<evidence type="ECO:0000313" key="15">
    <source>
        <dbReference type="EMBL" id="KAK5810875.1"/>
    </source>
</evidence>
<sequence length="728" mass="81837">MIRMRPVAFFNLCDILSRNNLLQSTKSVNIREQVVIFLHIIGHNVRFRVIGSRYYRSTETIHSYFRVVLRAVLKLYKLIIRLPDESTPSEIRNNPRFYPYFKDCIGALDGTHVRASIPLNIQGRFRSRKGGTTQNVLAAITFDLKFSYVLTGWEGSAHDSRILSDALSCPRGLKISEGKYYLADAGYGIRNGYITPYRGVRYHLKEFSAQGPENEEELFNLRHSSLRITIKRVFGILKKRFRVLDAEPFWNFQTQVDIVLACCIIHNHIMGVDPSDLLNQELYEEPESDLIISTLTEWTKPVEHLFLEILAEEAQKGNKPSNTFKATSINRVVEAIFENFQVQCDAKHVENHLRTVKKQWQIICTIQGESGFGWDDNMKMITCDRATYDAVVMAHKKYEPFLNKSIDHYDEMALVVGKDMATGSFARTFADIDLDDDNIGSVPIDCENEATEEVRTNVSSSGTSKRKRKKAEESVEDEQIKLVSEQLGEIANALKQFTADKTPHLYKEVMSIEGFTIFKQLASILSRFAMPRYYCDYCDTYLTHDSPSVRKQHNAGYKHKANVRTYYQQFEEQQTQSLIDQRIKEHLGQAAAFQQVGAAFNQHLMAQRPRLPVMSIPGAPLPVNQPMVPGMRPPVLPRPIPGAPGYIPVPGMPPMMAPPGAPLPGQVNGLPRPPTLAPPTTVSGTATTPTSSNGAPTTSAPYQANPTAPTSGGFDNFNANAQPSEANQ</sequence>
<evidence type="ECO:0000256" key="8">
    <source>
        <dbReference type="ARBA" id="ARBA00022833"/>
    </source>
</evidence>
<comment type="cofactor">
    <cofactor evidence="1">
        <name>a divalent metal cation</name>
        <dbReference type="ChEBI" id="CHEBI:60240"/>
    </cofactor>
</comment>
<evidence type="ECO:0000256" key="6">
    <source>
        <dbReference type="ARBA" id="ARBA00022771"/>
    </source>
</evidence>
<feature type="domain" description="Matrin-type" evidence="14">
    <location>
        <begin position="533"/>
        <end position="565"/>
    </location>
</feature>
<dbReference type="PROSITE" id="PS50171">
    <property type="entry name" value="ZF_MATRIN"/>
    <property type="match status" value="1"/>
</dbReference>
<evidence type="ECO:0000256" key="4">
    <source>
        <dbReference type="ARBA" id="ARBA00022722"/>
    </source>
</evidence>
<feature type="compositionally biased region" description="Polar residues" evidence="13">
    <location>
        <begin position="693"/>
        <end position="710"/>
    </location>
</feature>
<dbReference type="Pfam" id="PF26138">
    <property type="entry name" value="DUF8040"/>
    <property type="match status" value="1"/>
</dbReference>
<dbReference type="PANTHER" id="PTHR22930:SF228">
    <property type="entry name" value="PROTEIN ALP1-LIKE"/>
    <property type="match status" value="1"/>
</dbReference>
<name>A0ABR0NX14_GOSAR</name>
<evidence type="ECO:0000256" key="7">
    <source>
        <dbReference type="ARBA" id="ARBA00022801"/>
    </source>
</evidence>
<dbReference type="Pfam" id="PF13359">
    <property type="entry name" value="DDE_Tnp_4"/>
    <property type="match status" value="1"/>
</dbReference>
<evidence type="ECO:0000256" key="10">
    <source>
        <dbReference type="ARBA" id="ARBA00023242"/>
    </source>
</evidence>
<evidence type="ECO:0000256" key="2">
    <source>
        <dbReference type="ARBA" id="ARBA00004123"/>
    </source>
</evidence>
<dbReference type="InterPro" id="IPR003604">
    <property type="entry name" value="Matrin/U1-like-C_Znf_C2H2"/>
</dbReference>
<evidence type="ECO:0000256" key="1">
    <source>
        <dbReference type="ARBA" id="ARBA00001968"/>
    </source>
</evidence>
<proteinExistence type="inferred from homology"/>
<evidence type="ECO:0000256" key="12">
    <source>
        <dbReference type="HAMAP-Rule" id="MF_03153"/>
    </source>
</evidence>
<accession>A0ABR0NX14</accession>
<feature type="region of interest" description="Disordered" evidence="13">
    <location>
        <begin position="657"/>
        <end position="728"/>
    </location>
</feature>
<comment type="subunit">
    <text evidence="12">U1 snRNP is composed of the 7 core Sm proteins B/B', D1, D2, D3, E, F and G that assemble in a heptameric protein ring on the Sm site of the small nuclear RNA to form the core snRNP, and at least 3 U1 snRNP-specific proteins U1-70K, U1-A and U1-C. U1-C interacts with U1 snRNA and the 5' splice-site region of the pre-mRNA.</text>
</comment>
<organism evidence="15 16">
    <name type="scientific">Gossypium arboreum</name>
    <name type="common">Tree cotton</name>
    <name type="synonym">Gossypium nanking</name>
    <dbReference type="NCBI Taxonomy" id="29729"/>
    <lineage>
        <taxon>Eukaryota</taxon>
        <taxon>Viridiplantae</taxon>
        <taxon>Streptophyta</taxon>
        <taxon>Embryophyta</taxon>
        <taxon>Tracheophyta</taxon>
        <taxon>Spermatophyta</taxon>
        <taxon>Magnoliopsida</taxon>
        <taxon>eudicotyledons</taxon>
        <taxon>Gunneridae</taxon>
        <taxon>Pentapetalae</taxon>
        <taxon>rosids</taxon>
        <taxon>malvids</taxon>
        <taxon>Malvales</taxon>
        <taxon>Malvaceae</taxon>
        <taxon>Malvoideae</taxon>
        <taxon>Gossypium</taxon>
    </lineage>
</organism>
<reference evidence="15 16" key="1">
    <citation type="submission" date="2023-03" db="EMBL/GenBank/DDBJ databases">
        <title>WGS of Gossypium arboreum.</title>
        <authorList>
            <person name="Yu D."/>
        </authorList>
    </citation>
    <scope>NUCLEOTIDE SEQUENCE [LARGE SCALE GENOMIC DNA]</scope>
    <source>
        <tissue evidence="15">Leaf</tissue>
    </source>
</reference>
<dbReference type="InterPro" id="IPR058353">
    <property type="entry name" value="DUF8040"/>
</dbReference>
<keyword evidence="7" id="KW-0378">Hydrolase</keyword>
<evidence type="ECO:0000256" key="11">
    <source>
        <dbReference type="ARBA" id="ARBA00023274"/>
    </source>
</evidence>
<evidence type="ECO:0000256" key="3">
    <source>
        <dbReference type="ARBA" id="ARBA00006958"/>
    </source>
</evidence>
<dbReference type="SMART" id="SM00451">
    <property type="entry name" value="ZnF_U1"/>
    <property type="match status" value="1"/>
</dbReference>
<dbReference type="SUPFAM" id="SSF57667">
    <property type="entry name" value="beta-beta-alpha zinc fingers"/>
    <property type="match status" value="1"/>
</dbReference>
<evidence type="ECO:0000256" key="5">
    <source>
        <dbReference type="ARBA" id="ARBA00022723"/>
    </source>
</evidence>
<feature type="region of interest" description="Disordered" evidence="13">
    <location>
        <begin position="452"/>
        <end position="475"/>
    </location>
</feature>
<feature type="compositionally biased region" description="Polar residues" evidence="13">
    <location>
        <begin position="717"/>
        <end position="728"/>
    </location>
</feature>
<dbReference type="Pfam" id="PF06220">
    <property type="entry name" value="zf-U1"/>
    <property type="match status" value="1"/>
</dbReference>
<comment type="similarity">
    <text evidence="12">Belongs to the U1 small nuclear ribonucleoprotein C family.</text>
</comment>
<dbReference type="InterPro" id="IPR000690">
    <property type="entry name" value="Matrin/U1-C_Znf_C2H2"/>
</dbReference>
<dbReference type="InterPro" id="IPR013085">
    <property type="entry name" value="U1-CZ_Znf_C2H2"/>
</dbReference>
<dbReference type="InterPro" id="IPR017340">
    <property type="entry name" value="U1_snRNP-C"/>
</dbReference>
<dbReference type="Gene3D" id="3.30.160.60">
    <property type="entry name" value="Classic Zinc Finger"/>
    <property type="match status" value="1"/>
</dbReference>
<dbReference type="Pfam" id="PF12776">
    <property type="entry name" value="Myb_DNA-bind_3"/>
    <property type="match status" value="1"/>
</dbReference>
<keyword evidence="8 12" id="KW-0862">Zinc</keyword>
<dbReference type="Proteomes" id="UP001358586">
    <property type="component" value="Chromosome 8"/>
</dbReference>
<evidence type="ECO:0000313" key="16">
    <source>
        <dbReference type="Proteomes" id="UP001358586"/>
    </source>
</evidence>
<keyword evidence="6 12" id="KW-0863">Zinc-finger</keyword>
<comment type="caution">
    <text evidence="15">The sequence shown here is derived from an EMBL/GenBank/DDBJ whole genome shotgun (WGS) entry which is preliminary data.</text>
</comment>
<keyword evidence="10 12" id="KW-0539">Nucleus</keyword>
<keyword evidence="5 12" id="KW-0479">Metal-binding</keyword>
<evidence type="ECO:0000256" key="9">
    <source>
        <dbReference type="ARBA" id="ARBA00022884"/>
    </source>
</evidence>
<keyword evidence="4" id="KW-0540">Nuclease</keyword>
<evidence type="ECO:0000256" key="13">
    <source>
        <dbReference type="SAM" id="MobiDB-lite"/>
    </source>
</evidence>
<keyword evidence="16" id="KW-1185">Reference proteome</keyword>
<feature type="compositionally biased region" description="Low complexity" evidence="13">
    <location>
        <begin position="678"/>
        <end position="692"/>
    </location>
</feature>
<keyword evidence="11 12" id="KW-0687">Ribonucleoprotein</keyword>
<protein>
    <recommendedName>
        <fullName evidence="12">U1 small nuclear ribonucleoprotein C</fullName>
        <shortName evidence="12">U1 snRNP C</shortName>
        <shortName evidence="12">U1-C</shortName>
        <shortName evidence="12">U1C</shortName>
    </recommendedName>
</protein>
<comment type="function">
    <text evidence="12">Component of the spliceosomal U1 snRNP, which is essential for recognition of the pre-mRNA 5' splice-site and the subsequent assembly of the spliceosome. U1-C is directly involved in initial 5' splice-site recognition for both constitutive and regulated alternative splicing. The interaction with the 5' splice-site seems to precede base-pairing between the pre-mRNA and the U1 snRNA. Stimulates commitment or early (E) complex formation by stabilizing the base pairing of the 5' end of the U1 snRNA and the 5' splice-site region.</text>
</comment>
<dbReference type="InterPro" id="IPR027806">
    <property type="entry name" value="HARBI1_dom"/>
</dbReference>
<comment type="subcellular location">
    <subcellularLocation>
        <location evidence="2 12">Nucleus</location>
    </subcellularLocation>
</comment>
<gene>
    <name evidence="15" type="ORF">PVK06_026192</name>
</gene>
<dbReference type="HAMAP" id="MF_03153">
    <property type="entry name" value="U1_C"/>
    <property type="match status" value="1"/>
</dbReference>
<comment type="similarity">
    <text evidence="3">Belongs to the HARBI1 family.</text>
</comment>
<dbReference type="EMBL" id="JARKNE010000008">
    <property type="protein sequence ID" value="KAK5810875.1"/>
    <property type="molecule type" value="Genomic_DNA"/>
</dbReference>
<dbReference type="InterPro" id="IPR045249">
    <property type="entry name" value="HARBI1-like"/>
</dbReference>
<evidence type="ECO:0000259" key="14">
    <source>
        <dbReference type="PROSITE" id="PS50171"/>
    </source>
</evidence>